<evidence type="ECO:0000313" key="1">
    <source>
        <dbReference type="EMBL" id="MBT1155078.1"/>
    </source>
</evidence>
<sequence>MRRILRLLGVVLLVAVAAVAFGTLVPRPLYSSAADEATPRHILVFTNPIHTDIAVPIDKGVLERFGFLLDAGIEADLPEARYLVFGWGSKAFYIGTPTWSELRPGPVFAALTLDDSVMHVDLAGAVALPQQTVRRFEIDEAGFAAMLDFIDRSFVRGNAGVQRIPEVAYGAYDGFFEANGKFNAFAGCNTWTAAALREAGLTTGWWNPLPVTLNWSLGLYNWPPGPSGDQPGGVQP</sequence>
<gene>
    <name evidence="1" type="ORF">J1C56_05680</name>
</gene>
<reference evidence="1" key="1">
    <citation type="journal article" date="2021" name="Microorganisms">
        <title>Phylogenomic Reconstruction and Metabolic Potential of the Genus Aminobacter.</title>
        <authorList>
            <person name="Artuso I."/>
            <person name="Turrini P."/>
            <person name="Pirolo M."/>
            <person name="Lugli G.A."/>
            <person name="Ventura M."/>
            <person name="Visca P."/>
        </authorList>
    </citation>
    <scope>NUCLEOTIDE SEQUENCE</scope>
    <source>
        <strain evidence="1">LMG 26462</strain>
    </source>
</reference>
<dbReference type="NCBIfam" id="TIGR02117">
    <property type="entry name" value="chp_urease_rgn"/>
    <property type="match status" value="1"/>
</dbReference>
<evidence type="ECO:0000313" key="2">
    <source>
        <dbReference type="Proteomes" id="UP001138921"/>
    </source>
</evidence>
<name>A0A9X1A866_9HYPH</name>
<proteinExistence type="predicted"/>
<accession>A0A9X1A866</accession>
<dbReference type="AlphaFoldDB" id="A0A9X1A866"/>
<protein>
    <submittedName>
        <fullName evidence="1">TIGR02117 family protein</fullName>
    </submittedName>
</protein>
<comment type="caution">
    <text evidence="1">The sequence shown here is derived from an EMBL/GenBank/DDBJ whole genome shotgun (WGS) entry which is preliminary data.</text>
</comment>
<dbReference type="Proteomes" id="UP001138921">
    <property type="component" value="Unassembled WGS sequence"/>
</dbReference>
<organism evidence="1 2">
    <name type="scientific">Aminobacter anthyllidis</name>
    <dbReference type="NCBI Taxonomy" id="1035067"/>
    <lineage>
        <taxon>Bacteria</taxon>
        <taxon>Pseudomonadati</taxon>
        <taxon>Pseudomonadota</taxon>
        <taxon>Alphaproteobacteria</taxon>
        <taxon>Hyphomicrobiales</taxon>
        <taxon>Phyllobacteriaceae</taxon>
        <taxon>Aminobacter</taxon>
    </lineage>
</organism>
<dbReference type="RefSeq" id="WP_214386886.1">
    <property type="nucleotide sequence ID" value="NZ_JAFLWW010000002.1"/>
</dbReference>
<dbReference type="InterPro" id="IPR011727">
    <property type="entry name" value="CHP02117"/>
</dbReference>
<reference evidence="1" key="2">
    <citation type="submission" date="2021-03" db="EMBL/GenBank/DDBJ databases">
        <authorList>
            <person name="Artuso I."/>
            <person name="Turrini P."/>
            <person name="Pirolo M."/>
            <person name="Lugli G.A."/>
            <person name="Ventura M."/>
            <person name="Visca P."/>
        </authorList>
    </citation>
    <scope>NUCLEOTIDE SEQUENCE</scope>
    <source>
        <strain evidence="1">LMG 26462</strain>
    </source>
</reference>
<dbReference type="EMBL" id="JAFLWW010000002">
    <property type="protein sequence ID" value="MBT1155078.1"/>
    <property type="molecule type" value="Genomic_DNA"/>
</dbReference>
<dbReference type="Pfam" id="PF09601">
    <property type="entry name" value="DUF2459"/>
    <property type="match status" value="1"/>
</dbReference>
<keyword evidence="2" id="KW-1185">Reference proteome</keyword>